<accession>A0AAV1L155</accession>
<evidence type="ECO:0000259" key="3">
    <source>
        <dbReference type="Pfam" id="PF02234"/>
    </source>
</evidence>
<name>A0AAV1L155_9NEOP</name>
<dbReference type="Proteomes" id="UP001314205">
    <property type="component" value="Unassembled WGS sequence"/>
</dbReference>
<evidence type="ECO:0000313" key="4">
    <source>
        <dbReference type="EMBL" id="CAK1589013.1"/>
    </source>
</evidence>
<dbReference type="AlphaFoldDB" id="A0AAV1L155"/>
<gene>
    <name evidence="4" type="ORF">PARMNEM_LOCUS9575</name>
</gene>
<comment type="caution">
    <text evidence="4">The sequence shown here is derived from an EMBL/GenBank/DDBJ whole genome shotgun (WGS) entry which is preliminary data.</text>
</comment>
<evidence type="ECO:0000256" key="1">
    <source>
        <dbReference type="ARBA" id="ARBA00006726"/>
    </source>
</evidence>
<evidence type="ECO:0000313" key="5">
    <source>
        <dbReference type="Proteomes" id="UP001314205"/>
    </source>
</evidence>
<feature type="domain" description="Cyclin-dependent kinase inhibitor" evidence="3">
    <location>
        <begin position="43"/>
        <end position="65"/>
    </location>
</feature>
<proteinExistence type="inferred from homology"/>
<keyword evidence="5" id="KW-1185">Reference proteome</keyword>
<dbReference type="InterPro" id="IPR003175">
    <property type="entry name" value="CDI_dom"/>
</dbReference>
<evidence type="ECO:0000256" key="2">
    <source>
        <dbReference type="ARBA" id="ARBA00023013"/>
    </source>
</evidence>
<keyword evidence="2" id="KW-0649">Protein kinase inhibitor</keyword>
<sequence length="142" mass="16487">MHRISSNNPVRRRLFPAEDLADQAKIDNFTNILHESVATEKLEMMHKWNFDFENEIPLEGTYEWFKCNGSADWIGMQTAKFACEDAFKGTNDESFMAMKLDNELTPKSDKVEKAPILRKRRKEVVDNALDGTRGVKRRISFD</sequence>
<protein>
    <recommendedName>
        <fullName evidence="3">Cyclin-dependent kinase inhibitor domain-containing protein</fullName>
    </recommendedName>
</protein>
<dbReference type="Pfam" id="PF02234">
    <property type="entry name" value="CDI"/>
    <property type="match status" value="1"/>
</dbReference>
<dbReference type="InterPro" id="IPR044898">
    <property type="entry name" value="CDI_dom_sf"/>
</dbReference>
<dbReference type="GO" id="GO:0051726">
    <property type="term" value="P:regulation of cell cycle"/>
    <property type="evidence" value="ECO:0007669"/>
    <property type="project" value="InterPro"/>
</dbReference>
<dbReference type="GO" id="GO:0005634">
    <property type="term" value="C:nucleus"/>
    <property type="evidence" value="ECO:0007669"/>
    <property type="project" value="InterPro"/>
</dbReference>
<dbReference type="Gene3D" id="4.10.365.10">
    <property type="entry name" value="p27"/>
    <property type="match status" value="1"/>
</dbReference>
<reference evidence="4 5" key="1">
    <citation type="submission" date="2023-11" db="EMBL/GenBank/DDBJ databases">
        <authorList>
            <person name="Hedman E."/>
            <person name="Englund M."/>
            <person name="Stromberg M."/>
            <person name="Nyberg Akerstrom W."/>
            <person name="Nylinder S."/>
            <person name="Jareborg N."/>
            <person name="Kallberg Y."/>
            <person name="Kronander E."/>
        </authorList>
    </citation>
    <scope>NUCLEOTIDE SEQUENCE [LARGE SCALE GENOMIC DNA]</scope>
</reference>
<dbReference type="GO" id="GO:0004861">
    <property type="term" value="F:cyclin-dependent protein serine/threonine kinase inhibitor activity"/>
    <property type="evidence" value="ECO:0007669"/>
    <property type="project" value="InterPro"/>
</dbReference>
<organism evidence="4 5">
    <name type="scientific">Parnassius mnemosyne</name>
    <name type="common">clouded apollo</name>
    <dbReference type="NCBI Taxonomy" id="213953"/>
    <lineage>
        <taxon>Eukaryota</taxon>
        <taxon>Metazoa</taxon>
        <taxon>Ecdysozoa</taxon>
        <taxon>Arthropoda</taxon>
        <taxon>Hexapoda</taxon>
        <taxon>Insecta</taxon>
        <taxon>Pterygota</taxon>
        <taxon>Neoptera</taxon>
        <taxon>Endopterygota</taxon>
        <taxon>Lepidoptera</taxon>
        <taxon>Glossata</taxon>
        <taxon>Ditrysia</taxon>
        <taxon>Papilionoidea</taxon>
        <taxon>Papilionidae</taxon>
        <taxon>Parnassiinae</taxon>
        <taxon>Parnassini</taxon>
        <taxon>Parnassius</taxon>
        <taxon>Driopa</taxon>
    </lineage>
</organism>
<dbReference type="EMBL" id="CAVLGL010000083">
    <property type="protein sequence ID" value="CAK1589013.1"/>
    <property type="molecule type" value="Genomic_DNA"/>
</dbReference>
<comment type="similarity">
    <text evidence="1">Belongs to the CDI family.</text>
</comment>